<dbReference type="SUPFAM" id="SSF52540">
    <property type="entry name" value="P-loop containing nucleoside triphosphate hydrolases"/>
    <property type="match status" value="1"/>
</dbReference>
<feature type="transmembrane region" description="Helical" evidence="7">
    <location>
        <begin position="279"/>
        <end position="303"/>
    </location>
</feature>
<dbReference type="EMBL" id="PHAO01000001">
    <property type="protein sequence ID" value="PKN02506.1"/>
    <property type="molecule type" value="Genomic_DNA"/>
</dbReference>
<dbReference type="PANTHER" id="PTHR43394:SF1">
    <property type="entry name" value="ATP-BINDING CASSETTE SUB-FAMILY B MEMBER 10, MITOCHONDRIAL"/>
    <property type="match status" value="1"/>
</dbReference>
<dbReference type="SUPFAM" id="SSF90123">
    <property type="entry name" value="ABC transporter transmembrane region"/>
    <property type="match status" value="1"/>
</dbReference>
<feature type="transmembrane region" description="Helical" evidence="7">
    <location>
        <begin position="169"/>
        <end position="192"/>
    </location>
</feature>
<dbReference type="Gene3D" id="3.40.50.300">
    <property type="entry name" value="P-loop containing nucleotide triphosphate hydrolases"/>
    <property type="match status" value="1"/>
</dbReference>
<dbReference type="Proteomes" id="UP000233417">
    <property type="component" value="Unassembled WGS sequence"/>
</dbReference>
<comment type="caution">
    <text evidence="9">The sequence shown here is derived from an EMBL/GenBank/DDBJ whole genome shotgun (WGS) entry which is preliminary data.</text>
</comment>
<keyword evidence="2 7" id="KW-0812">Transmembrane</keyword>
<keyword evidence="3" id="KW-0547">Nucleotide-binding</keyword>
<dbReference type="InterPro" id="IPR036640">
    <property type="entry name" value="ABC1_TM_sf"/>
</dbReference>
<evidence type="ECO:0000256" key="6">
    <source>
        <dbReference type="ARBA" id="ARBA00023136"/>
    </source>
</evidence>
<accession>A0A2N2F2Y6</accession>
<sequence>MKSIIQEKIKTLWHVVIFFYGRYTKEVVLRDLIFVGVIVAEMIGITIAGKFLDATLEVIRASTGEFDIQEYLATDSFYFLAISLLLLIVVIVGRNIRANIAANVADKVWKDTSLEVMGKISNTNLQDVEKPKLQNLIDFIPNYSITNMLLSYEAFSAIVYQVARGTTAFIILSSHLGWTSLILILFVLPEVLMSHFNRKRIQLYDDNQMSRLKLTSYIYFTLGMDIRNFMELRVDNTYDFLKKRYQKEREEYLGGLFERRKHFTIDNTFGSVSGQLFKYVYVIYLVAHVIINKITIGTFSALFNYVEVVYSSALTALNTFSLLDTHLAYASKYFEFVHYQGFGDEKQGFAKLGKKVPSLAFNNLDFAYPDQPERKVLENINLVIKPGEKVAFFGGDGSGKSSLIKILTGLYEVTSGDYQIGEYSIRELARGELKRKMSVTFQNYVNYNFSIRENITLTSEKKNIDMDLYKKVIKICEIDRFMKKENITDKLILGKYLDGKELSPGYWQRLAIARMLYRNRDIFIMDEPFAFIDAPSRDFILRNIIDFVGPKRTLILITRDTDMLDEFDRIYMFDDGHIVEAGNWRELIKRKGKFYKEVKFNQ</sequence>
<evidence type="ECO:0000256" key="5">
    <source>
        <dbReference type="ARBA" id="ARBA00022989"/>
    </source>
</evidence>
<protein>
    <recommendedName>
        <fullName evidence="8">ABC transporter domain-containing protein</fullName>
    </recommendedName>
</protein>
<proteinExistence type="predicted"/>
<dbReference type="GO" id="GO:0015421">
    <property type="term" value="F:ABC-type oligopeptide transporter activity"/>
    <property type="evidence" value="ECO:0007669"/>
    <property type="project" value="TreeGrafter"/>
</dbReference>
<dbReference type="AlphaFoldDB" id="A0A2N2F2Y6"/>
<dbReference type="PROSITE" id="PS50893">
    <property type="entry name" value="ABC_TRANSPORTER_2"/>
    <property type="match status" value="1"/>
</dbReference>
<evidence type="ECO:0000259" key="8">
    <source>
        <dbReference type="PROSITE" id="PS50893"/>
    </source>
</evidence>
<name>A0A2N2F2Y6_9BACT</name>
<comment type="subcellular location">
    <subcellularLocation>
        <location evidence="1">Cell membrane</location>
        <topology evidence="1">Multi-pass membrane protein</topology>
    </subcellularLocation>
</comment>
<dbReference type="SMART" id="SM00382">
    <property type="entry name" value="AAA"/>
    <property type="match status" value="1"/>
</dbReference>
<organism evidence="9 10">
    <name type="scientific">Candidatus Dojkabacteria bacterium HGW-Dojkabacteria-1</name>
    <dbReference type="NCBI Taxonomy" id="2013761"/>
    <lineage>
        <taxon>Bacteria</taxon>
        <taxon>Candidatus Dojkabacteria</taxon>
    </lineage>
</organism>
<feature type="transmembrane region" description="Helical" evidence="7">
    <location>
        <begin position="72"/>
        <end position="92"/>
    </location>
</feature>
<dbReference type="Pfam" id="PF00005">
    <property type="entry name" value="ABC_tran"/>
    <property type="match status" value="1"/>
</dbReference>
<dbReference type="InterPro" id="IPR003439">
    <property type="entry name" value="ABC_transporter-like_ATP-bd"/>
</dbReference>
<dbReference type="CDD" id="cd03228">
    <property type="entry name" value="ABCC_MRP_Like"/>
    <property type="match status" value="1"/>
</dbReference>
<dbReference type="InterPro" id="IPR003593">
    <property type="entry name" value="AAA+_ATPase"/>
</dbReference>
<feature type="transmembrane region" description="Helical" evidence="7">
    <location>
        <begin position="32"/>
        <end position="52"/>
    </location>
</feature>
<feature type="transmembrane region" description="Helical" evidence="7">
    <location>
        <begin position="140"/>
        <end position="163"/>
    </location>
</feature>
<evidence type="ECO:0000256" key="1">
    <source>
        <dbReference type="ARBA" id="ARBA00004651"/>
    </source>
</evidence>
<keyword evidence="5 7" id="KW-1133">Transmembrane helix</keyword>
<keyword evidence="6 7" id="KW-0472">Membrane</keyword>
<dbReference type="GO" id="GO:0016887">
    <property type="term" value="F:ATP hydrolysis activity"/>
    <property type="evidence" value="ECO:0007669"/>
    <property type="project" value="InterPro"/>
</dbReference>
<dbReference type="InterPro" id="IPR027417">
    <property type="entry name" value="P-loop_NTPase"/>
</dbReference>
<evidence type="ECO:0000313" key="9">
    <source>
        <dbReference type="EMBL" id="PKN02506.1"/>
    </source>
</evidence>
<dbReference type="InterPro" id="IPR039421">
    <property type="entry name" value="Type_1_exporter"/>
</dbReference>
<gene>
    <name evidence="9" type="ORF">CVU76_00485</name>
</gene>
<feature type="domain" description="ABC transporter" evidence="8">
    <location>
        <begin position="359"/>
        <end position="600"/>
    </location>
</feature>
<evidence type="ECO:0000256" key="2">
    <source>
        <dbReference type="ARBA" id="ARBA00022692"/>
    </source>
</evidence>
<dbReference type="PANTHER" id="PTHR43394">
    <property type="entry name" value="ATP-DEPENDENT PERMEASE MDL1, MITOCHONDRIAL"/>
    <property type="match status" value="1"/>
</dbReference>
<dbReference type="GO" id="GO:0005524">
    <property type="term" value="F:ATP binding"/>
    <property type="evidence" value="ECO:0007669"/>
    <property type="project" value="UniProtKB-KW"/>
</dbReference>
<evidence type="ECO:0000256" key="7">
    <source>
        <dbReference type="SAM" id="Phobius"/>
    </source>
</evidence>
<reference evidence="9 10" key="1">
    <citation type="journal article" date="2017" name="ISME J.">
        <title>Potential for microbial H2 and metal transformations associated with novel bacteria and archaea in deep terrestrial subsurface sediments.</title>
        <authorList>
            <person name="Hernsdorf A.W."/>
            <person name="Amano Y."/>
            <person name="Miyakawa K."/>
            <person name="Ise K."/>
            <person name="Suzuki Y."/>
            <person name="Anantharaman K."/>
            <person name="Probst A."/>
            <person name="Burstein D."/>
            <person name="Thomas B.C."/>
            <person name="Banfield J.F."/>
        </authorList>
    </citation>
    <scope>NUCLEOTIDE SEQUENCE [LARGE SCALE GENOMIC DNA]</scope>
    <source>
        <strain evidence="9">HGW-Dojkabacteria-1</strain>
    </source>
</reference>
<evidence type="ECO:0000256" key="3">
    <source>
        <dbReference type="ARBA" id="ARBA00022741"/>
    </source>
</evidence>
<dbReference type="GO" id="GO:0005886">
    <property type="term" value="C:plasma membrane"/>
    <property type="evidence" value="ECO:0007669"/>
    <property type="project" value="UniProtKB-SubCell"/>
</dbReference>
<evidence type="ECO:0000313" key="10">
    <source>
        <dbReference type="Proteomes" id="UP000233417"/>
    </source>
</evidence>
<dbReference type="Gene3D" id="1.20.1560.10">
    <property type="entry name" value="ABC transporter type 1, transmembrane domain"/>
    <property type="match status" value="1"/>
</dbReference>
<evidence type="ECO:0000256" key="4">
    <source>
        <dbReference type="ARBA" id="ARBA00022840"/>
    </source>
</evidence>
<keyword evidence="4" id="KW-0067">ATP-binding</keyword>